<accession>A0A845F4V9</accession>
<dbReference type="CDD" id="cd07731">
    <property type="entry name" value="ComA-like_MBL-fold"/>
    <property type="match status" value="1"/>
</dbReference>
<dbReference type="EMBL" id="WMEY01000010">
    <property type="protein sequence ID" value="MYL65829.1"/>
    <property type="molecule type" value="Genomic_DNA"/>
</dbReference>
<comment type="caution">
    <text evidence="2">The sequence shown here is derived from an EMBL/GenBank/DDBJ whole genome shotgun (WGS) entry which is preliminary data.</text>
</comment>
<proteinExistence type="predicted"/>
<dbReference type="InterPro" id="IPR052159">
    <property type="entry name" value="Competence_DNA_uptake"/>
</dbReference>
<dbReference type="RefSeq" id="WP_160921505.1">
    <property type="nucleotide sequence ID" value="NZ_WMEY01000010.1"/>
</dbReference>
<feature type="domain" description="Metallo-beta-lactamase" evidence="1">
    <location>
        <begin position="38"/>
        <end position="235"/>
    </location>
</feature>
<dbReference type="PANTHER" id="PTHR30619:SF7">
    <property type="entry name" value="BETA-LACTAMASE DOMAIN PROTEIN"/>
    <property type="match status" value="1"/>
</dbReference>
<dbReference type="AlphaFoldDB" id="A0A845F4V9"/>
<dbReference type="GO" id="GO:0016787">
    <property type="term" value="F:hydrolase activity"/>
    <property type="evidence" value="ECO:0007669"/>
    <property type="project" value="UniProtKB-KW"/>
</dbReference>
<evidence type="ECO:0000259" key="1">
    <source>
        <dbReference type="SMART" id="SM00849"/>
    </source>
</evidence>
<dbReference type="SUPFAM" id="SSF56281">
    <property type="entry name" value="Metallo-hydrolase/oxidoreductase"/>
    <property type="match status" value="1"/>
</dbReference>
<dbReference type="Gene3D" id="3.60.15.10">
    <property type="entry name" value="Ribonuclease Z/Hydroxyacylglutathione hydrolase-like"/>
    <property type="match status" value="1"/>
</dbReference>
<reference evidence="2 3" key="1">
    <citation type="submission" date="2019-11" db="EMBL/GenBank/DDBJ databases">
        <title>Genome sequences of 17 halophilic strains isolated from different environments.</title>
        <authorList>
            <person name="Furrow R.E."/>
        </authorList>
    </citation>
    <scope>NUCLEOTIDE SEQUENCE [LARGE SCALE GENOMIC DNA]</scope>
    <source>
        <strain evidence="2 3">22506_14_FS</strain>
    </source>
</reference>
<evidence type="ECO:0000313" key="3">
    <source>
        <dbReference type="Proteomes" id="UP000447833"/>
    </source>
</evidence>
<protein>
    <submittedName>
        <fullName evidence="2">MBL fold metallo-hydrolase</fullName>
    </submittedName>
</protein>
<dbReference type="Proteomes" id="UP000447833">
    <property type="component" value="Unassembled WGS sequence"/>
</dbReference>
<evidence type="ECO:0000313" key="2">
    <source>
        <dbReference type="EMBL" id="MYL65829.1"/>
    </source>
</evidence>
<name>A0A845F4V9_9BACL</name>
<organism evidence="2 3">
    <name type="scientific">Guptibacillus hwajinpoensis</name>
    <dbReference type="NCBI Taxonomy" id="208199"/>
    <lineage>
        <taxon>Bacteria</taxon>
        <taxon>Bacillati</taxon>
        <taxon>Bacillota</taxon>
        <taxon>Bacilli</taxon>
        <taxon>Bacillales</taxon>
        <taxon>Guptibacillaceae</taxon>
        <taxon>Guptibacillus</taxon>
    </lineage>
</organism>
<gene>
    <name evidence="2" type="ORF">GLW07_20915</name>
</gene>
<sequence>MMKFLIALVFSHLILLQMPYLVTAETNLVEVHFLDVGQADSIFITFGEETMLVDAGDNGDGGMVTNYLKELGVKQLDYLVATHPHHDHIGGMDEVIKGFEVERVLMPDVSYPTTHYKSLLKELKKKDIPITTAHEGVKIKLGRRVSVQVISPSENAEYEDFNDYSAVLRLKHGDNRFLFMGDAGVEVEKQMLDGLKKKHLVSEVLKIGHHGANSATTEAFIKAVSPETAVISVGKDNRYHFPDNDVLQRLRGNDISILRTDQIGTIIATSDGKNISFHTENNLISHKKEK</sequence>
<dbReference type="InterPro" id="IPR036866">
    <property type="entry name" value="RibonucZ/Hydroxyglut_hydro"/>
</dbReference>
<keyword evidence="2" id="KW-0378">Hydrolase</keyword>
<dbReference type="InterPro" id="IPR001279">
    <property type="entry name" value="Metallo-B-lactamas"/>
</dbReference>
<dbReference type="PANTHER" id="PTHR30619">
    <property type="entry name" value="DNA INTERNALIZATION/COMPETENCE PROTEIN COMEC/REC2"/>
    <property type="match status" value="1"/>
</dbReference>
<dbReference type="Pfam" id="PF00753">
    <property type="entry name" value="Lactamase_B"/>
    <property type="match status" value="1"/>
</dbReference>
<dbReference type="SMART" id="SM00849">
    <property type="entry name" value="Lactamase_B"/>
    <property type="match status" value="1"/>
</dbReference>
<dbReference type="InterPro" id="IPR035681">
    <property type="entry name" value="ComA-like_MBL"/>
</dbReference>